<feature type="domain" description="BTB" evidence="2">
    <location>
        <begin position="19"/>
        <end position="84"/>
    </location>
</feature>
<name>V9DG28_9EURO</name>
<dbReference type="Gene3D" id="3.30.710.10">
    <property type="entry name" value="Potassium Channel Kv1.1, Chain A"/>
    <property type="match status" value="1"/>
</dbReference>
<dbReference type="GeneID" id="19980898"/>
<feature type="region of interest" description="Disordered" evidence="1">
    <location>
        <begin position="249"/>
        <end position="269"/>
    </location>
</feature>
<dbReference type="HOGENOM" id="CLU_067366_0_0_1"/>
<gene>
    <name evidence="3" type="ORF">G647_02405</name>
</gene>
<dbReference type="RefSeq" id="XP_008724976.1">
    <property type="nucleotide sequence ID" value="XM_008726754.1"/>
</dbReference>
<evidence type="ECO:0000313" key="3">
    <source>
        <dbReference type="EMBL" id="ETI25631.1"/>
    </source>
</evidence>
<dbReference type="AlphaFoldDB" id="V9DG28"/>
<dbReference type="SUPFAM" id="SSF54695">
    <property type="entry name" value="POZ domain"/>
    <property type="match status" value="1"/>
</dbReference>
<sequence>MLVGKVAPIQPSHVEHGNEVVRIIVGPQQEEFTIHKNLICAASTFFQTALTGNFIEGAEQKVTLSEEDPQYLQLAYDWLYSGRVADGVTTYLQKEDVCSGDIFWWRVYHLGDRLMMDQLRVLAVAKIQNFFTIRKPFVPSTQFIEELFDHAKLPCLETYMVQPVVFWLHSSADATVWSGLADAHMRFGQALAKESILALKYEPVHPHEGNAARGSHCYLSPWETAGVMVQLEEHNRGGTEIRAKHMRGVTSPLPTSNVQALTQPQDELK</sequence>
<proteinExistence type="predicted"/>
<dbReference type="Pfam" id="PF00651">
    <property type="entry name" value="BTB"/>
    <property type="match status" value="1"/>
</dbReference>
<protein>
    <recommendedName>
        <fullName evidence="2">BTB domain-containing protein</fullName>
    </recommendedName>
</protein>
<dbReference type="EMBL" id="KB822703">
    <property type="protein sequence ID" value="ETI25631.1"/>
    <property type="molecule type" value="Genomic_DNA"/>
</dbReference>
<accession>V9DG28</accession>
<dbReference type="PROSITE" id="PS50097">
    <property type="entry name" value="BTB"/>
    <property type="match status" value="1"/>
</dbReference>
<dbReference type="InterPro" id="IPR011333">
    <property type="entry name" value="SKP1/BTB/POZ_sf"/>
</dbReference>
<dbReference type="PANTHER" id="PTHR47843">
    <property type="entry name" value="BTB DOMAIN-CONTAINING PROTEIN-RELATED"/>
    <property type="match status" value="1"/>
</dbReference>
<evidence type="ECO:0000259" key="2">
    <source>
        <dbReference type="PROSITE" id="PS50097"/>
    </source>
</evidence>
<dbReference type="Proteomes" id="UP000030678">
    <property type="component" value="Unassembled WGS sequence"/>
</dbReference>
<dbReference type="PANTHER" id="PTHR47843:SF2">
    <property type="entry name" value="BTB DOMAIN-CONTAINING PROTEIN"/>
    <property type="match status" value="1"/>
</dbReference>
<feature type="compositionally biased region" description="Polar residues" evidence="1">
    <location>
        <begin position="252"/>
        <end position="269"/>
    </location>
</feature>
<reference evidence="3 4" key="1">
    <citation type="submission" date="2013-03" db="EMBL/GenBank/DDBJ databases">
        <title>The Genome Sequence of Cladophialophora carrionii CBS 160.54.</title>
        <authorList>
            <consortium name="The Broad Institute Genomics Platform"/>
            <person name="Cuomo C."/>
            <person name="de Hoog S."/>
            <person name="Gorbushina A."/>
            <person name="Walker B."/>
            <person name="Young S.K."/>
            <person name="Zeng Q."/>
            <person name="Gargeya S."/>
            <person name="Fitzgerald M."/>
            <person name="Haas B."/>
            <person name="Abouelleil A."/>
            <person name="Allen A.W."/>
            <person name="Alvarado L."/>
            <person name="Arachchi H.M."/>
            <person name="Berlin A.M."/>
            <person name="Chapman S.B."/>
            <person name="Gainer-Dewar J."/>
            <person name="Goldberg J."/>
            <person name="Griggs A."/>
            <person name="Gujja S."/>
            <person name="Hansen M."/>
            <person name="Howarth C."/>
            <person name="Imamovic A."/>
            <person name="Ireland A."/>
            <person name="Larimer J."/>
            <person name="McCowan C."/>
            <person name="Murphy C."/>
            <person name="Pearson M."/>
            <person name="Poon T.W."/>
            <person name="Priest M."/>
            <person name="Roberts A."/>
            <person name="Saif S."/>
            <person name="Shea T."/>
            <person name="Sisk P."/>
            <person name="Sykes S."/>
            <person name="Wortman J."/>
            <person name="Nusbaum C."/>
            <person name="Birren B."/>
        </authorList>
    </citation>
    <scope>NUCLEOTIDE SEQUENCE [LARGE SCALE GENOMIC DNA]</scope>
    <source>
        <strain evidence="3 4">CBS 160.54</strain>
    </source>
</reference>
<dbReference type="InterPro" id="IPR000210">
    <property type="entry name" value="BTB/POZ_dom"/>
</dbReference>
<evidence type="ECO:0000313" key="4">
    <source>
        <dbReference type="Proteomes" id="UP000030678"/>
    </source>
</evidence>
<evidence type="ECO:0000256" key="1">
    <source>
        <dbReference type="SAM" id="MobiDB-lite"/>
    </source>
</evidence>
<dbReference type="CDD" id="cd18186">
    <property type="entry name" value="BTB_POZ_ZBTB_KLHL-like"/>
    <property type="match status" value="1"/>
</dbReference>
<organism evidence="3 4">
    <name type="scientific">Cladophialophora carrionii CBS 160.54</name>
    <dbReference type="NCBI Taxonomy" id="1279043"/>
    <lineage>
        <taxon>Eukaryota</taxon>
        <taxon>Fungi</taxon>
        <taxon>Dikarya</taxon>
        <taxon>Ascomycota</taxon>
        <taxon>Pezizomycotina</taxon>
        <taxon>Eurotiomycetes</taxon>
        <taxon>Chaetothyriomycetidae</taxon>
        <taxon>Chaetothyriales</taxon>
        <taxon>Herpotrichiellaceae</taxon>
        <taxon>Cladophialophora</taxon>
    </lineage>
</organism>
<dbReference type="OrthoDB" id="1022638at2759"/>
<dbReference type="VEuPathDB" id="FungiDB:G647_02405"/>